<accession>A0A1S1NJM7</accession>
<dbReference type="Gene3D" id="3.30.70.100">
    <property type="match status" value="1"/>
</dbReference>
<keyword evidence="2" id="KW-0503">Monooxygenase</keyword>
<dbReference type="RefSeq" id="WP_071027302.1">
    <property type="nucleotide sequence ID" value="NZ_MLQM01000081.1"/>
</dbReference>
<gene>
    <name evidence="2" type="ORF">BKN37_15265</name>
</gene>
<evidence type="ECO:0000313" key="3">
    <source>
        <dbReference type="Proteomes" id="UP000179734"/>
    </source>
</evidence>
<dbReference type="EMBL" id="MLQM01000081">
    <property type="protein sequence ID" value="OHV03087.1"/>
    <property type="molecule type" value="Genomic_DNA"/>
</dbReference>
<evidence type="ECO:0000259" key="1">
    <source>
        <dbReference type="PROSITE" id="PS51725"/>
    </source>
</evidence>
<protein>
    <submittedName>
        <fullName evidence="2">Antibiotic biosynthesis monooxygenase</fullName>
    </submittedName>
</protein>
<comment type="caution">
    <text evidence="2">The sequence shown here is derived from an EMBL/GenBank/DDBJ whole genome shotgun (WGS) entry which is preliminary data.</text>
</comment>
<feature type="domain" description="ABM" evidence="1">
    <location>
        <begin position="2"/>
        <end position="95"/>
    </location>
</feature>
<dbReference type="GO" id="GO:0004497">
    <property type="term" value="F:monooxygenase activity"/>
    <property type="evidence" value="ECO:0007669"/>
    <property type="project" value="UniProtKB-KW"/>
</dbReference>
<name>A0A1S1NJM7_9MYCO</name>
<proteinExistence type="predicted"/>
<dbReference type="InterPro" id="IPR011008">
    <property type="entry name" value="Dimeric_a/b-barrel"/>
</dbReference>
<dbReference type="Pfam" id="PF03992">
    <property type="entry name" value="ABM"/>
    <property type="match status" value="1"/>
</dbReference>
<dbReference type="SUPFAM" id="SSF54909">
    <property type="entry name" value="Dimeric alpha+beta barrel"/>
    <property type="match status" value="1"/>
</dbReference>
<evidence type="ECO:0000313" key="2">
    <source>
        <dbReference type="EMBL" id="OHV03087.1"/>
    </source>
</evidence>
<dbReference type="InterPro" id="IPR007138">
    <property type="entry name" value="ABM_dom"/>
</dbReference>
<dbReference type="PROSITE" id="PS51725">
    <property type="entry name" value="ABM"/>
    <property type="match status" value="1"/>
</dbReference>
<keyword evidence="2" id="KW-0560">Oxidoreductase</keyword>
<organism evidence="2 3">
    <name type="scientific">Mycobacterium talmoniae</name>
    <dbReference type="NCBI Taxonomy" id="1858794"/>
    <lineage>
        <taxon>Bacteria</taxon>
        <taxon>Bacillati</taxon>
        <taxon>Actinomycetota</taxon>
        <taxon>Actinomycetes</taxon>
        <taxon>Mycobacteriales</taxon>
        <taxon>Mycobacteriaceae</taxon>
        <taxon>Mycobacterium</taxon>
    </lineage>
</organism>
<keyword evidence="3" id="KW-1185">Reference proteome</keyword>
<sequence>MVIVAGHLIVKPQQRESYLNGCVYVVQRARQAPGCLDFSVSADLIDPGRVNVFERWESQAAVNAFRGGGPSDGQRDALVSASVTEYDITAERRLV</sequence>
<dbReference type="AlphaFoldDB" id="A0A1S1NJM7"/>
<dbReference type="Proteomes" id="UP000179734">
    <property type="component" value="Unassembled WGS sequence"/>
</dbReference>
<reference evidence="2 3" key="1">
    <citation type="submission" date="2016-10" db="EMBL/GenBank/DDBJ databases">
        <title>Genome sequence of Mycobacterium talmonii.</title>
        <authorList>
            <person name="Greninger A.L."/>
            <person name="Elliott B."/>
            <person name="Vasireddy S."/>
            <person name="Vasireddy R."/>
        </authorList>
    </citation>
    <scope>NUCLEOTIDE SEQUENCE [LARGE SCALE GENOMIC DNA]</scope>
    <source>
        <strain evidence="3">NE-TNMC-100812</strain>
    </source>
</reference>